<evidence type="ECO:0000256" key="3">
    <source>
        <dbReference type="ARBA" id="ARBA00023082"/>
    </source>
</evidence>
<dbReference type="KEGG" id="nhu:H0264_24540"/>
<dbReference type="InterPro" id="IPR007630">
    <property type="entry name" value="RNA_pol_sigma70_r4"/>
</dbReference>
<dbReference type="GO" id="GO:0006352">
    <property type="term" value="P:DNA-templated transcription initiation"/>
    <property type="evidence" value="ECO:0007669"/>
    <property type="project" value="InterPro"/>
</dbReference>
<feature type="domain" description="RNA polymerase sigma-70 region 2" evidence="7">
    <location>
        <begin position="137"/>
        <end position="204"/>
    </location>
</feature>
<dbReference type="Pfam" id="PF04542">
    <property type="entry name" value="Sigma70_r2"/>
    <property type="match status" value="1"/>
</dbReference>
<dbReference type="InterPro" id="IPR013325">
    <property type="entry name" value="RNA_pol_sigma_r2"/>
</dbReference>
<keyword evidence="4" id="KW-0238">DNA-binding</keyword>
<evidence type="ECO:0000256" key="4">
    <source>
        <dbReference type="ARBA" id="ARBA00023125"/>
    </source>
</evidence>
<dbReference type="InterPro" id="IPR039425">
    <property type="entry name" value="RNA_pol_sigma-70-like"/>
</dbReference>
<dbReference type="EMBL" id="CP059399">
    <property type="protein sequence ID" value="QLY28520.1"/>
    <property type="molecule type" value="Genomic_DNA"/>
</dbReference>
<feature type="domain" description="RNA polymerase sigma-70 region 4" evidence="8">
    <location>
        <begin position="241"/>
        <end position="290"/>
    </location>
</feature>
<feature type="region of interest" description="Disordered" evidence="6">
    <location>
        <begin position="44"/>
        <end position="72"/>
    </location>
</feature>
<keyword evidence="3" id="KW-0731">Sigma factor</keyword>
<comment type="similarity">
    <text evidence="1">Belongs to the sigma-70 factor family. ECF subfamily.</text>
</comment>
<dbReference type="NCBIfam" id="TIGR02937">
    <property type="entry name" value="sigma70-ECF"/>
    <property type="match status" value="1"/>
</dbReference>
<evidence type="ECO:0000256" key="2">
    <source>
        <dbReference type="ARBA" id="ARBA00023015"/>
    </source>
</evidence>
<evidence type="ECO:0000256" key="6">
    <source>
        <dbReference type="SAM" id="MobiDB-lite"/>
    </source>
</evidence>
<dbReference type="SUPFAM" id="SSF88946">
    <property type="entry name" value="Sigma2 domain of RNA polymerase sigma factors"/>
    <property type="match status" value="1"/>
</dbReference>
<dbReference type="InterPro" id="IPR013324">
    <property type="entry name" value="RNA_pol_sigma_r3/r4-like"/>
</dbReference>
<sequence length="299" mass="32994">MVRGPIAGRAAVLDGIACHRISRSPRPRFGRSGKFFREARQLPTLPNLRPDSGAGGYSAVQPHRVSHPSSQSHLRSRILVDEHRFQVVGAGEPVECVVDEPAACPAARPAPDAAAVRRLEDQLAGIAAGDREAFTRFYRETQRRTFGLALRVVRQSAAAEDVTQEVYLQVWHMAGRYDRRMASPMGWLMMLTHRRAVDRVRAESSSTARDLAYGQRNLGRDHDIVAEIAGQHAEERAVTDCLGTLTALQRETVALTYYGGRTYSEVADQLGVPLSTVKTRIRDGLQRLRNCLTGSVTDA</sequence>
<proteinExistence type="inferred from homology"/>
<dbReference type="Pfam" id="PF04545">
    <property type="entry name" value="Sigma70_r4"/>
    <property type="match status" value="1"/>
</dbReference>
<evidence type="ECO:0000313" key="10">
    <source>
        <dbReference type="Proteomes" id="UP000515512"/>
    </source>
</evidence>
<evidence type="ECO:0000259" key="7">
    <source>
        <dbReference type="Pfam" id="PF04542"/>
    </source>
</evidence>
<dbReference type="Gene3D" id="1.10.1740.10">
    <property type="match status" value="1"/>
</dbReference>
<dbReference type="NCBIfam" id="NF007228">
    <property type="entry name" value="PRK09646.1"/>
    <property type="match status" value="1"/>
</dbReference>
<dbReference type="AlphaFoldDB" id="A0A7D6ZF87"/>
<dbReference type="CDD" id="cd06171">
    <property type="entry name" value="Sigma70_r4"/>
    <property type="match status" value="1"/>
</dbReference>
<accession>A0A7D6ZF87</accession>
<protein>
    <submittedName>
        <fullName evidence="9">ECF RNA polymerase sigma factor SigK</fullName>
    </submittedName>
</protein>
<gene>
    <name evidence="9" type="primary">sigK</name>
    <name evidence="9" type="ORF">H0264_24540</name>
</gene>
<dbReference type="InterPro" id="IPR014284">
    <property type="entry name" value="RNA_pol_sigma-70_dom"/>
</dbReference>
<dbReference type="PANTHER" id="PTHR43133:SF66">
    <property type="entry name" value="ECF RNA POLYMERASE SIGMA FACTOR SIGK"/>
    <property type="match status" value="1"/>
</dbReference>
<keyword evidence="10" id="KW-1185">Reference proteome</keyword>
<dbReference type="SUPFAM" id="SSF88659">
    <property type="entry name" value="Sigma3 and sigma4 domains of RNA polymerase sigma factors"/>
    <property type="match status" value="1"/>
</dbReference>
<dbReference type="InterPro" id="IPR007627">
    <property type="entry name" value="RNA_pol_sigma70_r2"/>
</dbReference>
<reference evidence="9 10" key="1">
    <citation type="submission" date="2020-07" db="EMBL/GenBank/DDBJ databases">
        <authorList>
            <person name="Zhuang K."/>
            <person name="Ran Y."/>
        </authorList>
    </citation>
    <scope>NUCLEOTIDE SEQUENCE [LARGE SCALE GENOMIC DNA]</scope>
    <source>
        <strain evidence="9 10">WCH-YHL-001</strain>
    </source>
</reference>
<dbReference type="GO" id="GO:0003677">
    <property type="term" value="F:DNA binding"/>
    <property type="evidence" value="ECO:0007669"/>
    <property type="project" value="UniProtKB-KW"/>
</dbReference>
<dbReference type="Proteomes" id="UP000515512">
    <property type="component" value="Chromosome"/>
</dbReference>
<keyword evidence="2" id="KW-0805">Transcription regulation</keyword>
<dbReference type="InterPro" id="IPR036388">
    <property type="entry name" value="WH-like_DNA-bd_sf"/>
</dbReference>
<evidence type="ECO:0000313" key="9">
    <source>
        <dbReference type="EMBL" id="QLY28520.1"/>
    </source>
</evidence>
<evidence type="ECO:0000256" key="1">
    <source>
        <dbReference type="ARBA" id="ARBA00010641"/>
    </source>
</evidence>
<dbReference type="PANTHER" id="PTHR43133">
    <property type="entry name" value="RNA POLYMERASE ECF-TYPE SIGMA FACTO"/>
    <property type="match status" value="1"/>
</dbReference>
<organism evidence="9 10">
    <name type="scientific">Nocardia huaxiensis</name>
    <dbReference type="NCBI Taxonomy" id="2755382"/>
    <lineage>
        <taxon>Bacteria</taxon>
        <taxon>Bacillati</taxon>
        <taxon>Actinomycetota</taxon>
        <taxon>Actinomycetes</taxon>
        <taxon>Mycobacteriales</taxon>
        <taxon>Nocardiaceae</taxon>
        <taxon>Nocardia</taxon>
    </lineage>
</organism>
<dbReference type="Gene3D" id="1.10.10.10">
    <property type="entry name" value="Winged helix-like DNA-binding domain superfamily/Winged helix DNA-binding domain"/>
    <property type="match status" value="1"/>
</dbReference>
<evidence type="ECO:0000259" key="8">
    <source>
        <dbReference type="Pfam" id="PF04545"/>
    </source>
</evidence>
<name>A0A7D6ZF87_9NOCA</name>
<evidence type="ECO:0000256" key="5">
    <source>
        <dbReference type="ARBA" id="ARBA00023163"/>
    </source>
</evidence>
<keyword evidence="5" id="KW-0804">Transcription</keyword>
<dbReference type="GO" id="GO:0016987">
    <property type="term" value="F:sigma factor activity"/>
    <property type="evidence" value="ECO:0007669"/>
    <property type="project" value="UniProtKB-KW"/>
</dbReference>